<comment type="caution">
    <text evidence="3">The sequence shown here is derived from an EMBL/GenBank/DDBJ whole genome shotgun (WGS) entry which is preliminary data.</text>
</comment>
<sequence length="537" mass="59224">MAQSYGAGSTENCRTLVRKALPIQITHGRPCPFPGKSSICRSSENALRLDSGLLNSNYNLGINSPPSSRFLYRTVSECAPILSEPYMRRNDSTSPKTVQLLYGDDSSQCGESPDGCTMIIGIGRETGSRAARNEYTVSSSTRWHVNYEDLTEVNTWEPISALNVPNGDVSVFYLEMNDVMYATPVADPWFAANNGPFNASTPEGIMQLYYGDQPIQALACVQQYQFCNPSLNNHTSCTPLMGIFDAARTASSTIFTSSEIKDMFEWSALAIQYMAHGFHEIALIMRGSSLLAGDTLSGLGQQGLPSNQWEIELEHWFKITLADLQQSILDQATGPIISEADAFHSPPTSVGARNVCSNQKIRSDSYTSFNVLGLIIIFSIGSLIMLVSACLPSTTARIQRNRKPFSSLEWISNDTLQLQRLAHEAVGAGDWEGACDDYPRTRKMDRLAVLDIADRKHPVLRVQPKTEPKLKEELDDAENGDGDREREQEGNVQHENGQRDSGGIEDRAYDSAQTSLLGVEIPRMSLDLSQRFAADMC</sequence>
<dbReference type="EMBL" id="QGDH01000017">
    <property type="protein sequence ID" value="RAR14893.1"/>
    <property type="molecule type" value="Genomic_DNA"/>
</dbReference>
<gene>
    <name evidence="3" type="ORF">DDE83_001731</name>
</gene>
<dbReference type="AlphaFoldDB" id="A0A364NCL3"/>
<organism evidence="3 4">
    <name type="scientific">Stemphylium lycopersici</name>
    <name type="common">Tomato gray leaf spot disease fungus</name>
    <name type="synonym">Thyrospora lycopersici</name>
    <dbReference type="NCBI Taxonomy" id="183478"/>
    <lineage>
        <taxon>Eukaryota</taxon>
        <taxon>Fungi</taxon>
        <taxon>Dikarya</taxon>
        <taxon>Ascomycota</taxon>
        <taxon>Pezizomycotina</taxon>
        <taxon>Dothideomycetes</taxon>
        <taxon>Pleosporomycetidae</taxon>
        <taxon>Pleosporales</taxon>
        <taxon>Pleosporineae</taxon>
        <taxon>Pleosporaceae</taxon>
        <taxon>Stemphylium</taxon>
    </lineage>
</organism>
<evidence type="ECO:0000313" key="4">
    <source>
        <dbReference type="Proteomes" id="UP000249619"/>
    </source>
</evidence>
<feature type="compositionally biased region" description="Basic and acidic residues" evidence="1">
    <location>
        <begin position="496"/>
        <end position="509"/>
    </location>
</feature>
<feature type="region of interest" description="Disordered" evidence="1">
    <location>
        <begin position="463"/>
        <end position="509"/>
    </location>
</feature>
<keyword evidence="2" id="KW-0812">Transmembrane</keyword>
<evidence type="ECO:0000256" key="2">
    <source>
        <dbReference type="SAM" id="Phobius"/>
    </source>
</evidence>
<evidence type="ECO:0000256" key="1">
    <source>
        <dbReference type="SAM" id="MobiDB-lite"/>
    </source>
</evidence>
<feature type="transmembrane region" description="Helical" evidence="2">
    <location>
        <begin position="369"/>
        <end position="391"/>
    </location>
</feature>
<accession>A0A364NCL3</accession>
<name>A0A364NCL3_STELY</name>
<reference evidence="4" key="1">
    <citation type="submission" date="2018-05" db="EMBL/GenBank/DDBJ databases">
        <title>Draft genome sequence of Stemphylium lycopersici strain CIDEFI 213.</title>
        <authorList>
            <person name="Medina R."/>
            <person name="Franco M.E.E."/>
            <person name="Lucentini C.G."/>
            <person name="Saparrat M.C.N."/>
            <person name="Balatti P.A."/>
        </authorList>
    </citation>
    <scope>NUCLEOTIDE SEQUENCE [LARGE SCALE GENOMIC DNA]</scope>
    <source>
        <strain evidence="4">CIDEFI 213</strain>
    </source>
</reference>
<evidence type="ECO:0000313" key="3">
    <source>
        <dbReference type="EMBL" id="RAR14893.1"/>
    </source>
</evidence>
<dbReference type="Proteomes" id="UP000249619">
    <property type="component" value="Unassembled WGS sequence"/>
</dbReference>
<protein>
    <submittedName>
        <fullName evidence="3">Cytochrome p450 protein</fullName>
    </submittedName>
</protein>
<keyword evidence="2" id="KW-1133">Transmembrane helix</keyword>
<keyword evidence="2" id="KW-0472">Membrane</keyword>
<keyword evidence="4" id="KW-1185">Reference proteome</keyword>
<proteinExistence type="predicted"/>